<evidence type="ECO:0000256" key="1">
    <source>
        <dbReference type="SAM" id="MobiDB-lite"/>
    </source>
</evidence>
<keyword evidence="5" id="KW-1185">Reference proteome</keyword>
<organism evidence="4 5">
    <name type="scientific">Trichoplax adhaerens</name>
    <name type="common">Trichoplax reptans</name>
    <dbReference type="NCBI Taxonomy" id="10228"/>
    <lineage>
        <taxon>Eukaryota</taxon>
        <taxon>Metazoa</taxon>
        <taxon>Placozoa</taxon>
        <taxon>Uniplacotomia</taxon>
        <taxon>Trichoplacea</taxon>
        <taxon>Trichoplacidae</taxon>
        <taxon>Trichoplax</taxon>
    </lineage>
</organism>
<proteinExistence type="predicted"/>
<feature type="region of interest" description="Disordered" evidence="1">
    <location>
        <begin position="714"/>
        <end position="820"/>
    </location>
</feature>
<feature type="transmembrane region" description="Helical" evidence="2">
    <location>
        <begin position="359"/>
        <end position="392"/>
    </location>
</feature>
<dbReference type="SUPFAM" id="SSF82866">
    <property type="entry name" value="Multidrug efflux transporter AcrB transmembrane domain"/>
    <property type="match status" value="2"/>
</dbReference>
<feature type="transmembrane region" description="Helical" evidence="2">
    <location>
        <begin position="1190"/>
        <end position="1215"/>
    </location>
</feature>
<evidence type="ECO:0000313" key="4">
    <source>
        <dbReference type="EMBL" id="EDV24243.1"/>
    </source>
</evidence>
<dbReference type="InterPro" id="IPR003392">
    <property type="entry name" value="PTHD_SSD"/>
</dbReference>
<feature type="transmembrane region" description="Helical" evidence="2">
    <location>
        <begin position="477"/>
        <end position="506"/>
    </location>
</feature>
<dbReference type="RefSeq" id="XP_002113769.1">
    <property type="nucleotide sequence ID" value="XM_002113733.1"/>
</dbReference>
<evidence type="ECO:0000313" key="5">
    <source>
        <dbReference type="Proteomes" id="UP000009022"/>
    </source>
</evidence>
<feature type="transmembrane region" description="Helical" evidence="2">
    <location>
        <begin position="29"/>
        <end position="53"/>
    </location>
</feature>
<dbReference type="eggNOG" id="KOG3664">
    <property type="taxonomic scope" value="Eukaryota"/>
</dbReference>
<feature type="compositionally biased region" description="Low complexity" evidence="1">
    <location>
        <begin position="716"/>
        <end position="778"/>
    </location>
</feature>
<accession>B3RZQ0</accession>
<feature type="transmembrane region" description="Helical" evidence="2">
    <location>
        <begin position="1227"/>
        <end position="1253"/>
    </location>
</feature>
<dbReference type="GO" id="GO:0005737">
    <property type="term" value="C:cytoplasm"/>
    <property type="evidence" value="ECO:0000318"/>
    <property type="project" value="GO_Central"/>
</dbReference>
<evidence type="ECO:0000259" key="3">
    <source>
        <dbReference type="PROSITE" id="PS50156"/>
    </source>
</evidence>
<dbReference type="Pfam" id="PF02460">
    <property type="entry name" value="Patched"/>
    <property type="match status" value="1"/>
</dbReference>
<feature type="transmembrane region" description="Helical" evidence="2">
    <location>
        <begin position="1079"/>
        <end position="1103"/>
    </location>
</feature>
<protein>
    <recommendedName>
        <fullName evidence="3">SSD domain-containing protein</fullName>
    </recommendedName>
</protein>
<feature type="domain" description="SSD" evidence="3">
    <location>
        <begin position="1153"/>
        <end position="1215"/>
    </location>
</feature>
<dbReference type="PANTHER" id="PTHR46687">
    <property type="entry name" value="PROTEIN DISPATCHED HOMOLOG 3"/>
    <property type="match status" value="1"/>
</dbReference>
<sequence>MPSYSIQPQPRKDIYQYLYPVTRNYAKPWVAAIIMMCTIIIPCGLLAITLGYYPVRVEISLQAFEITNHPTYIRREALRVATTNFYKENTNTKKRSLSITEESLNSTQHWQNFYDFNSWNRQRRRIDLERTFDYNQLYHHNKRKERAPSDQFSQSFAIWVMDLVYVAQGGDDHGQNIFTAQRLLDIRGIERKIINHPGFTNFCWRSYQSFNNERLKDINYCMPLNSLTTYFFPSQTPHGLKFDGQGDKLANIPGTLRYILSKRESYWYFDSNINEENGSRLLRAQAIFGIPLHGYNGPYDQFYKQREKFTKFVVTYVDMLSKASTENVRVLYGGPQIFDYEVNSAFFNDIKLAGISLGLIFIVFFILTSFSVYLTVIGLLSIVLSFPIAYFIHRVLAGIPTIGILNGTSLFVLIGIGVDDVFVFINTFRQTIHMKELSRRLSFTVITAGKATLFTSFTTAVAFAANTLSEIPAVRDFGLFTALLVIACWVIDILLMPSALCIWSLYLEEKESRFSNWLMRRIRCCKASASSWLPRLPRDLEAHLSDTSYRDVPTRNECNTELSSGLTNIVEIPDISDGSEMKEIGPYTREDYRKIMEKISENGDVENDEGEGVSSLDSLPELIQRFIYYYIAKRVIQAKKTCIIIFTVILVAAAAVVCTQLRTATRLPAFFGESTNLQTLINIRYNITSDSNLDCFTCSGIFIPPMPVVTNPPPTTVSTTVSPTTTPTPTTFASTTQPLTTTPTVSQQSSNSTIDNTHESTTPSTFASEASTSSSSPSPLKPNVTAPLSETTTFRVSTKTPTTTTTKKPVSTLSSSSEATHQFITTPPLTTAASTAKTVATDDPSINPCKEDCNPIVQPPAMDNTAIINIVFGIKGIDNTNVSSNNGPEKTEGTVIYDPKFTIVDSITDYRNLKPKTKATLFALCRICKKIANTEKLVKQGGAKCFPNTILLLLEGYVKGDCSGLPRPNSFDSNTPDAAIVGISKDRTAIKWLSMVFISKIYMGQSSFISNADYQEWENLIKGIKEDPKMPNSVKSVFQTSSYWQRVFIEVTAVGGAIYGVVLSLTLCIGSVAFFTGNFYLTLISLITITCVAFSVTFTFYIAGWQLGMVEAVSLSIIVGTSVDYCAHLVEGYLIAGRKLPQKMSLKELRVWRTSSSMSHIGTSILSSALTTILATIPLCFTQIQLLAKFGQIVVINTLFSIIYTLTICAALLSFTGPPRFIISFKASSIALLIILVIVGVSFLVLYIIHIAANVTIVGPSGRPLFPGY</sequence>
<feature type="transmembrane region" description="Helical" evidence="2">
    <location>
        <begin position="1157"/>
        <end position="1184"/>
    </location>
</feature>
<feature type="domain" description="SSD" evidence="3">
    <location>
        <begin position="374"/>
        <end position="502"/>
    </location>
</feature>
<feature type="transmembrane region" description="Helical" evidence="2">
    <location>
        <begin position="1043"/>
        <end position="1067"/>
    </location>
</feature>
<dbReference type="CTD" id="6754982"/>
<dbReference type="EMBL" id="DS985246">
    <property type="protein sequence ID" value="EDV24243.1"/>
    <property type="molecule type" value="Genomic_DNA"/>
</dbReference>
<dbReference type="Proteomes" id="UP000009022">
    <property type="component" value="Unassembled WGS sequence"/>
</dbReference>
<feature type="transmembrane region" description="Helical" evidence="2">
    <location>
        <begin position="404"/>
        <end position="428"/>
    </location>
</feature>
<dbReference type="PhylomeDB" id="B3RZQ0"/>
<dbReference type="AlphaFoldDB" id="B3RZQ0"/>
<dbReference type="OMA" id="RWDYSRT"/>
<feature type="compositionally biased region" description="Low complexity" evidence="1">
    <location>
        <begin position="791"/>
        <end position="817"/>
    </location>
</feature>
<dbReference type="InterPro" id="IPR000731">
    <property type="entry name" value="SSD"/>
</dbReference>
<dbReference type="PROSITE" id="PS50156">
    <property type="entry name" value="SSD"/>
    <property type="match status" value="2"/>
</dbReference>
<dbReference type="GO" id="GO:0016020">
    <property type="term" value="C:membrane"/>
    <property type="evidence" value="ECO:0007669"/>
    <property type="project" value="InterPro"/>
</dbReference>
<dbReference type="Gene3D" id="1.20.1640.10">
    <property type="entry name" value="Multidrug efflux transporter AcrB transmembrane domain"/>
    <property type="match status" value="2"/>
</dbReference>
<keyword evidence="2" id="KW-0812">Transmembrane</keyword>
<keyword evidence="2" id="KW-1133">Transmembrane helix</keyword>
<dbReference type="OrthoDB" id="429851at2759"/>
<dbReference type="InParanoid" id="B3RZQ0"/>
<dbReference type="KEGG" id="tad:TRIADDRAFT_57533"/>
<feature type="transmembrane region" description="Helical" evidence="2">
    <location>
        <begin position="440"/>
        <end position="465"/>
    </location>
</feature>
<dbReference type="GeneID" id="6754982"/>
<reference evidence="4 5" key="1">
    <citation type="journal article" date="2008" name="Nature">
        <title>The Trichoplax genome and the nature of placozoans.</title>
        <authorList>
            <person name="Srivastava M."/>
            <person name="Begovic E."/>
            <person name="Chapman J."/>
            <person name="Putnam N.H."/>
            <person name="Hellsten U."/>
            <person name="Kawashima T."/>
            <person name="Kuo A."/>
            <person name="Mitros T."/>
            <person name="Salamov A."/>
            <person name="Carpenter M.L."/>
            <person name="Signorovitch A.Y."/>
            <person name="Moreno M.A."/>
            <person name="Kamm K."/>
            <person name="Grimwood J."/>
            <person name="Schmutz J."/>
            <person name="Shapiro H."/>
            <person name="Grigoriev I.V."/>
            <person name="Buss L.W."/>
            <person name="Schierwater B."/>
            <person name="Dellaporta S.L."/>
            <person name="Rokhsar D.S."/>
        </authorList>
    </citation>
    <scope>NUCLEOTIDE SEQUENCE [LARGE SCALE GENOMIC DNA]</scope>
    <source>
        <strain evidence="4 5">Grell-BS-1999</strain>
    </source>
</reference>
<feature type="transmembrane region" description="Helical" evidence="2">
    <location>
        <begin position="642"/>
        <end position="662"/>
    </location>
</feature>
<dbReference type="PANTHER" id="PTHR46687:SF1">
    <property type="entry name" value="PROTEIN DISPATCHED HOMOLOG 3"/>
    <property type="match status" value="1"/>
</dbReference>
<keyword evidence="2" id="KW-0472">Membrane</keyword>
<dbReference type="FunCoup" id="B3RZQ0">
    <property type="interactions" value="23"/>
</dbReference>
<dbReference type="STRING" id="10228.B3RZQ0"/>
<feature type="transmembrane region" description="Helical" evidence="2">
    <location>
        <begin position="1115"/>
        <end position="1136"/>
    </location>
</feature>
<dbReference type="InterPro" id="IPR042480">
    <property type="entry name" value="DISP3"/>
</dbReference>
<dbReference type="HOGENOM" id="CLU_007038_0_0_1"/>
<name>B3RZQ0_TRIAD</name>
<gene>
    <name evidence="4" type="ORF">TRIADDRAFT_57533</name>
</gene>
<evidence type="ECO:0000256" key="2">
    <source>
        <dbReference type="SAM" id="Phobius"/>
    </source>
</evidence>